<protein>
    <submittedName>
        <fullName evidence="2">Uncharacterized protein</fullName>
    </submittedName>
</protein>
<evidence type="ECO:0000313" key="3">
    <source>
        <dbReference type="Proteomes" id="UP001147782"/>
    </source>
</evidence>
<accession>A0A9W9SIY7</accession>
<organism evidence="2 3">
    <name type="scientific">Penicillium cataractarum</name>
    <dbReference type="NCBI Taxonomy" id="2100454"/>
    <lineage>
        <taxon>Eukaryota</taxon>
        <taxon>Fungi</taxon>
        <taxon>Dikarya</taxon>
        <taxon>Ascomycota</taxon>
        <taxon>Pezizomycotina</taxon>
        <taxon>Eurotiomycetes</taxon>
        <taxon>Eurotiomycetidae</taxon>
        <taxon>Eurotiales</taxon>
        <taxon>Aspergillaceae</taxon>
        <taxon>Penicillium</taxon>
    </lineage>
</organism>
<evidence type="ECO:0000256" key="1">
    <source>
        <dbReference type="SAM" id="MobiDB-lite"/>
    </source>
</evidence>
<dbReference type="OrthoDB" id="3983163at2759"/>
<proteinExistence type="predicted"/>
<dbReference type="Proteomes" id="UP001147782">
    <property type="component" value="Unassembled WGS sequence"/>
</dbReference>
<keyword evidence="3" id="KW-1185">Reference proteome</keyword>
<sequence>MAPILRTFSAENLPDHVNTIQRNFQDKRRKGPVVNLKECQLLEMVQYSCNPPDGGIPQPGVITCEPIVRLFRRQMRRRIDGGNHFMGTGQDSRGRGPKEGDEYKIMIDQIISLDTAHTYY</sequence>
<dbReference type="AlphaFoldDB" id="A0A9W9SIY7"/>
<name>A0A9W9SIY7_9EURO</name>
<feature type="region of interest" description="Disordered" evidence="1">
    <location>
        <begin position="80"/>
        <end position="100"/>
    </location>
</feature>
<dbReference type="InterPro" id="IPR024645">
    <property type="entry name" value="Mitochondr_Som1"/>
</dbReference>
<dbReference type="RefSeq" id="XP_056556006.1">
    <property type="nucleotide sequence ID" value="XM_056697481.1"/>
</dbReference>
<gene>
    <name evidence="2" type="ORF">N7496_004552</name>
</gene>
<evidence type="ECO:0000313" key="2">
    <source>
        <dbReference type="EMBL" id="KAJ5377143.1"/>
    </source>
</evidence>
<reference evidence="2" key="2">
    <citation type="journal article" date="2023" name="IMA Fungus">
        <title>Comparative genomic study of the Penicillium genus elucidates a diverse pangenome and 15 lateral gene transfer events.</title>
        <authorList>
            <person name="Petersen C."/>
            <person name="Sorensen T."/>
            <person name="Nielsen M.R."/>
            <person name="Sondergaard T.E."/>
            <person name="Sorensen J.L."/>
            <person name="Fitzpatrick D.A."/>
            <person name="Frisvad J.C."/>
            <person name="Nielsen K.L."/>
        </authorList>
    </citation>
    <scope>NUCLEOTIDE SEQUENCE</scope>
    <source>
        <strain evidence="2">IBT 29864</strain>
    </source>
</reference>
<dbReference type="Pfam" id="PF11093">
    <property type="entry name" value="Mitochondr_Som1"/>
    <property type="match status" value="1"/>
</dbReference>
<dbReference type="GeneID" id="81436660"/>
<dbReference type="EMBL" id="JAPZBS010000004">
    <property type="protein sequence ID" value="KAJ5377143.1"/>
    <property type="molecule type" value="Genomic_DNA"/>
</dbReference>
<dbReference type="GO" id="GO:0042720">
    <property type="term" value="C:mitochondrial inner membrane peptidase complex"/>
    <property type="evidence" value="ECO:0007669"/>
    <property type="project" value="InterPro"/>
</dbReference>
<comment type="caution">
    <text evidence="2">The sequence shown here is derived from an EMBL/GenBank/DDBJ whole genome shotgun (WGS) entry which is preliminary data.</text>
</comment>
<reference evidence="2" key="1">
    <citation type="submission" date="2022-11" db="EMBL/GenBank/DDBJ databases">
        <authorList>
            <person name="Petersen C."/>
        </authorList>
    </citation>
    <scope>NUCLEOTIDE SEQUENCE</scope>
    <source>
        <strain evidence="2">IBT 29864</strain>
    </source>
</reference>